<protein>
    <submittedName>
        <fullName evidence="1">Uncharacterized protein</fullName>
    </submittedName>
</protein>
<organism evidence="1 2">
    <name type="scientific">Aquatica leii</name>
    <dbReference type="NCBI Taxonomy" id="1421715"/>
    <lineage>
        <taxon>Eukaryota</taxon>
        <taxon>Metazoa</taxon>
        <taxon>Ecdysozoa</taxon>
        <taxon>Arthropoda</taxon>
        <taxon>Hexapoda</taxon>
        <taxon>Insecta</taxon>
        <taxon>Pterygota</taxon>
        <taxon>Neoptera</taxon>
        <taxon>Endopterygota</taxon>
        <taxon>Coleoptera</taxon>
        <taxon>Polyphaga</taxon>
        <taxon>Elateriformia</taxon>
        <taxon>Elateroidea</taxon>
        <taxon>Lampyridae</taxon>
        <taxon>Luciolinae</taxon>
        <taxon>Aquatica</taxon>
    </lineage>
</organism>
<dbReference type="Proteomes" id="UP001353858">
    <property type="component" value="Unassembled WGS sequence"/>
</dbReference>
<evidence type="ECO:0000313" key="1">
    <source>
        <dbReference type="EMBL" id="KAK4880663.1"/>
    </source>
</evidence>
<proteinExistence type="predicted"/>
<accession>A0AAN7SPD7</accession>
<name>A0AAN7SPD7_9COLE</name>
<comment type="caution">
    <text evidence="1">The sequence shown here is derived from an EMBL/GenBank/DDBJ whole genome shotgun (WGS) entry which is preliminary data.</text>
</comment>
<sequence length="170" mass="19131">MAIGNINKKTSQILQKNFARKAKKVSRLLASKVPDIRTKTLKETFTPVISGISDRSASTLVSAVLQNFQVISKENSSKIMDRSKIIREQKKRRTELREQSEKKSSTVIRLYFDGKKDKTILQEKIGTKYYKKTVTEEHIVLISDPNCKYLGHITPTSGSATNIALSLQCG</sequence>
<reference evidence="2" key="1">
    <citation type="submission" date="2023-01" db="EMBL/GenBank/DDBJ databases">
        <title>Key to firefly adult light organ development and bioluminescence: homeobox transcription factors regulate luciferase expression and transportation to peroxisome.</title>
        <authorList>
            <person name="Fu X."/>
        </authorList>
    </citation>
    <scope>NUCLEOTIDE SEQUENCE [LARGE SCALE GENOMIC DNA]</scope>
</reference>
<dbReference type="AlphaFoldDB" id="A0AAN7SPD7"/>
<gene>
    <name evidence="1" type="ORF">RN001_008809</name>
</gene>
<keyword evidence="2" id="KW-1185">Reference proteome</keyword>
<dbReference type="EMBL" id="JARPUR010000003">
    <property type="protein sequence ID" value="KAK4880663.1"/>
    <property type="molecule type" value="Genomic_DNA"/>
</dbReference>
<evidence type="ECO:0000313" key="2">
    <source>
        <dbReference type="Proteomes" id="UP001353858"/>
    </source>
</evidence>